<name>A0AAE3ZEM0_9ACTN</name>
<evidence type="ECO:0000259" key="1">
    <source>
        <dbReference type="Pfam" id="PF04149"/>
    </source>
</evidence>
<evidence type="ECO:0000313" key="3">
    <source>
        <dbReference type="Proteomes" id="UP001180845"/>
    </source>
</evidence>
<gene>
    <name evidence="2" type="ORF">JOF55_003697</name>
</gene>
<dbReference type="Proteomes" id="UP001180845">
    <property type="component" value="Unassembled WGS sequence"/>
</dbReference>
<dbReference type="Pfam" id="PF04149">
    <property type="entry name" value="DUF397"/>
    <property type="match status" value="1"/>
</dbReference>
<dbReference type="InterPro" id="IPR007278">
    <property type="entry name" value="DUF397"/>
</dbReference>
<accession>A0AAE3ZEM0</accession>
<sequence length="133" mass="14393">MTYDALARTDWFKSSHSNPSQDCVEVKFGEGLVSIRDSKYRRDPANSPANEPIIRVTSEEWLAFLGELTGSRTVGGGVLSVETTAQGMRLLRSARSGTTLLYTEPEWQSFLAGVRAHEFDGPAAIVAPSSSAA</sequence>
<feature type="domain" description="DUF397" evidence="1">
    <location>
        <begin position="10"/>
        <end position="67"/>
    </location>
</feature>
<dbReference type="AlphaFoldDB" id="A0AAE3ZEM0"/>
<protein>
    <recommendedName>
        <fullName evidence="1">DUF397 domain-containing protein</fullName>
    </recommendedName>
</protein>
<proteinExistence type="predicted"/>
<organism evidence="2 3">
    <name type="scientific">Haloactinomyces albus</name>
    <dbReference type="NCBI Taxonomy" id="1352928"/>
    <lineage>
        <taxon>Bacteria</taxon>
        <taxon>Bacillati</taxon>
        <taxon>Actinomycetota</taxon>
        <taxon>Actinomycetes</taxon>
        <taxon>Actinopolysporales</taxon>
        <taxon>Actinopolysporaceae</taxon>
        <taxon>Haloactinomyces</taxon>
    </lineage>
</organism>
<evidence type="ECO:0000313" key="2">
    <source>
        <dbReference type="EMBL" id="MDR7303516.1"/>
    </source>
</evidence>
<comment type="caution">
    <text evidence="2">The sequence shown here is derived from an EMBL/GenBank/DDBJ whole genome shotgun (WGS) entry which is preliminary data.</text>
</comment>
<dbReference type="EMBL" id="JAVDXW010000001">
    <property type="protein sequence ID" value="MDR7303516.1"/>
    <property type="molecule type" value="Genomic_DNA"/>
</dbReference>
<keyword evidence="3" id="KW-1185">Reference proteome</keyword>
<reference evidence="2" key="1">
    <citation type="submission" date="2023-07" db="EMBL/GenBank/DDBJ databases">
        <title>Sequencing the genomes of 1000 actinobacteria strains.</title>
        <authorList>
            <person name="Klenk H.-P."/>
        </authorList>
    </citation>
    <scope>NUCLEOTIDE SEQUENCE</scope>
    <source>
        <strain evidence="2">DSM 45977</strain>
    </source>
</reference>
<dbReference type="RefSeq" id="WP_310275894.1">
    <property type="nucleotide sequence ID" value="NZ_JAVDXW010000001.1"/>
</dbReference>